<name>A0A540X982_9BACT</name>
<evidence type="ECO:0000313" key="4">
    <source>
        <dbReference type="Proteomes" id="UP000315369"/>
    </source>
</evidence>
<evidence type="ECO:0000313" key="3">
    <source>
        <dbReference type="EMBL" id="TQF17749.1"/>
    </source>
</evidence>
<keyword evidence="2" id="KW-0472">Membrane</keyword>
<protein>
    <submittedName>
        <fullName evidence="3">DUF2254 domain-containing protein</fullName>
    </submittedName>
</protein>
<evidence type="ECO:0000256" key="1">
    <source>
        <dbReference type="SAM" id="MobiDB-lite"/>
    </source>
</evidence>
<keyword evidence="2" id="KW-0812">Transmembrane</keyword>
<feature type="transmembrane region" description="Helical" evidence="2">
    <location>
        <begin position="213"/>
        <end position="232"/>
    </location>
</feature>
<keyword evidence="4" id="KW-1185">Reference proteome</keyword>
<keyword evidence="2" id="KW-1133">Transmembrane helix</keyword>
<dbReference type="EMBL" id="VIFM01000004">
    <property type="protein sequence ID" value="TQF17749.1"/>
    <property type="molecule type" value="Genomic_DNA"/>
</dbReference>
<dbReference type="OrthoDB" id="2955631at2"/>
<dbReference type="Proteomes" id="UP000315369">
    <property type="component" value="Unassembled WGS sequence"/>
</dbReference>
<feature type="region of interest" description="Disordered" evidence="1">
    <location>
        <begin position="482"/>
        <end position="522"/>
    </location>
</feature>
<organism evidence="3 4">
    <name type="scientific">Myxococcus llanfairpwllgwyngyllgogerychwyrndrobwllllantysiliogogogochensis</name>
    <dbReference type="NCBI Taxonomy" id="2590453"/>
    <lineage>
        <taxon>Bacteria</taxon>
        <taxon>Pseudomonadati</taxon>
        <taxon>Myxococcota</taxon>
        <taxon>Myxococcia</taxon>
        <taxon>Myxococcales</taxon>
        <taxon>Cystobacterineae</taxon>
        <taxon>Myxococcaceae</taxon>
        <taxon>Myxococcus</taxon>
    </lineage>
</organism>
<feature type="compositionally biased region" description="Basic and acidic residues" evidence="1">
    <location>
        <begin position="484"/>
        <end position="504"/>
    </location>
</feature>
<reference evidence="3 4" key="1">
    <citation type="submission" date="2019-06" db="EMBL/GenBank/DDBJ databases">
        <authorList>
            <person name="Livingstone P."/>
            <person name="Whitworth D."/>
        </authorList>
    </citation>
    <scope>NUCLEOTIDE SEQUENCE [LARGE SCALE GENOMIC DNA]</scope>
    <source>
        <strain evidence="3 4">AM401</strain>
    </source>
</reference>
<accession>A0A540X982</accession>
<gene>
    <name evidence="3" type="ORF">FJV41_01930</name>
</gene>
<feature type="transmembrane region" description="Helical" evidence="2">
    <location>
        <begin position="87"/>
        <end position="106"/>
    </location>
</feature>
<sequence>MLVAQGTAYAGAPREASRGGADLLVVPGGARRSERRRVGRDRAPSPRAAACPCVCCVPCPPGPHFPSGREGVRMVARRLRRLIRDPYWLVLLACLCIGGLLGLELARVQTDYASAFFGLAWRGDPSKTRSALTALFGLQITVLTVVLSLNAPVIQSAANQYSPRLVPLYLKSAPLRRAIPLFCVSSGYILVAGRELGLITDAGVRPRPVLSGAFILVLCALVSLVVCMIRTFRYMRVERVLGLVQELVVSAAERRIRARLIRLPLDPAATLLLPPEASALTAPSSGYLTEVDLRQLTRLARHWRVRVRIDVFVGDYVDTGEVVGWVVGEVPGSMDPRAMHSLASALLLTAAREPDCDPALGIRILVDVANRALSTSANDAYTARQALQQVRSVMRRLGHLPLGDWNVVDPDGQVRASVAGMRLRDYLFMAVDGPLHHGMGSPEVLEEVLQIALAVGLTAWDAEDRAAAHALVARVLAKATAQETPERERLHRRLTESRRIRAAFENRSPSDPGANAGEWGPH</sequence>
<dbReference type="AlphaFoldDB" id="A0A540X982"/>
<comment type="caution">
    <text evidence="3">The sequence shown here is derived from an EMBL/GenBank/DDBJ whole genome shotgun (WGS) entry which is preliminary data.</text>
</comment>
<feature type="transmembrane region" description="Helical" evidence="2">
    <location>
        <begin position="131"/>
        <end position="154"/>
    </location>
</feature>
<dbReference type="Pfam" id="PF10011">
    <property type="entry name" value="DUF2254"/>
    <property type="match status" value="1"/>
</dbReference>
<evidence type="ECO:0000256" key="2">
    <source>
        <dbReference type="SAM" id="Phobius"/>
    </source>
</evidence>
<dbReference type="InterPro" id="IPR018723">
    <property type="entry name" value="DUF2254_membrane"/>
</dbReference>
<proteinExistence type="predicted"/>